<accession>A0A1E5S1F4</accession>
<evidence type="ECO:0000256" key="9">
    <source>
        <dbReference type="ARBA" id="ARBA00036824"/>
    </source>
</evidence>
<comment type="caution">
    <text evidence="14">The sequence shown here is derived from an EMBL/GenBank/DDBJ whole genome shotgun (WGS) entry which is preliminary data.</text>
</comment>
<keyword evidence="3" id="KW-0134">Cell wall</keyword>
<evidence type="ECO:0000256" key="8">
    <source>
        <dbReference type="ARBA" id="ARBA00023295"/>
    </source>
</evidence>
<evidence type="ECO:0000256" key="11">
    <source>
        <dbReference type="ARBA" id="ARBA00041761"/>
    </source>
</evidence>
<dbReference type="InterPro" id="IPR050732">
    <property type="entry name" value="Beta-glucan_modifiers"/>
</dbReference>
<gene>
    <name evidence="14" type="ORF">AWRI3580_g106</name>
</gene>
<evidence type="ECO:0000256" key="1">
    <source>
        <dbReference type="ARBA" id="ARBA00004191"/>
    </source>
</evidence>
<evidence type="ECO:0000256" key="13">
    <source>
        <dbReference type="SAM" id="SignalP"/>
    </source>
</evidence>
<evidence type="ECO:0000313" key="15">
    <source>
        <dbReference type="Proteomes" id="UP000095358"/>
    </source>
</evidence>
<dbReference type="EMBL" id="LPNN01000001">
    <property type="protein sequence ID" value="OEJ93047.1"/>
    <property type="molecule type" value="Genomic_DNA"/>
</dbReference>
<evidence type="ECO:0000256" key="10">
    <source>
        <dbReference type="ARBA" id="ARBA00038929"/>
    </source>
</evidence>
<evidence type="ECO:0000256" key="2">
    <source>
        <dbReference type="ARBA" id="ARBA00008773"/>
    </source>
</evidence>
<reference evidence="15" key="1">
    <citation type="journal article" date="2016" name="Genome Announc.">
        <title>Genome sequences of three species of Hanseniaspora isolated from spontaneous wine fermentations.</title>
        <authorList>
            <person name="Sternes P.R."/>
            <person name="Lee D."/>
            <person name="Kutyna D.R."/>
            <person name="Borneman A.R."/>
        </authorList>
    </citation>
    <scope>NUCLEOTIDE SEQUENCE [LARGE SCALE GENOMIC DNA]</scope>
    <source>
        <strain evidence="15">AWRI3580</strain>
    </source>
</reference>
<dbReference type="Pfam" id="PF00332">
    <property type="entry name" value="Glyco_hydro_17"/>
    <property type="match status" value="1"/>
</dbReference>
<evidence type="ECO:0000256" key="12">
    <source>
        <dbReference type="RuleBase" id="RU004335"/>
    </source>
</evidence>
<dbReference type="GO" id="GO:0004338">
    <property type="term" value="F:glucan exo-1,3-beta-glucosidase activity"/>
    <property type="evidence" value="ECO:0007669"/>
    <property type="project" value="UniProtKB-EC"/>
</dbReference>
<evidence type="ECO:0000256" key="5">
    <source>
        <dbReference type="ARBA" id="ARBA00022729"/>
    </source>
</evidence>
<dbReference type="GO" id="GO:0009277">
    <property type="term" value="C:fungal-type cell wall"/>
    <property type="evidence" value="ECO:0007669"/>
    <property type="project" value="TreeGrafter"/>
</dbReference>
<feature type="signal peptide" evidence="13">
    <location>
        <begin position="1"/>
        <end position="23"/>
    </location>
</feature>
<dbReference type="SUPFAM" id="SSF51445">
    <property type="entry name" value="(Trans)glycosidases"/>
    <property type="match status" value="1"/>
</dbReference>
<dbReference type="Proteomes" id="UP000095358">
    <property type="component" value="Unassembled WGS sequence"/>
</dbReference>
<keyword evidence="8" id="KW-0326">Glycosidase</keyword>
<dbReference type="GO" id="GO:0009986">
    <property type="term" value="C:cell surface"/>
    <property type="evidence" value="ECO:0007669"/>
    <property type="project" value="TreeGrafter"/>
</dbReference>
<dbReference type="PANTHER" id="PTHR16631:SF26">
    <property type="entry name" value="GLUCAN 1,3-BETA-GLUCOSIDASE"/>
    <property type="match status" value="1"/>
</dbReference>
<organism evidence="14 15">
    <name type="scientific">Hanseniaspora uvarum</name>
    <name type="common">Yeast</name>
    <name type="synonym">Kloeckera apiculata</name>
    <dbReference type="NCBI Taxonomy" id="29833"/>
    <lineage>
        <taxon>Eukaryota</taxon>
        <taxon>Fungi</taxon>
        <taxon>Dikarya</taxon>
        <taxon>Ascomycota</taxon>
        <taxon>Saccharomycotina</taxon>
        <taxon>Saccharomycetes</taxon>
        <taxon>Saccharomycodales</taxon>
        <taxon>Saccharomycodaceae</taxon>
        <taxon>Hanseniaspora</taxon>
    </lineage>
</organism>
<keyword evidence="4" id="KW-0964">Secreted</keyword>
<dbReference type="OrthoDB" id="1293114at2759"/>
<feature type="unsure residue" description="D or N" evidence="14">
    <location>
        <position position="115"/>
    </location>
</feature>
<evidence type="ECO:0000256" key="4">
    <source>
        <dbReference type="ARBA" id="ARBA00022525"/>
    </source>
</evidence>
<name>A0A1E5S1F4_HANUV</name>
<dbReference type="InterPro" id="IPR000490">
    <property type="entry name" value="Glyco_hydro_17"/>
</dbReference>
<dbReference type="EC" id="3.2.1.58" evidence="10"/>
<dbReference type="VEuPathDB" id="FungiDB:AWRI3580_g106"/>
<dbReference type="Gene3D" id="3.20.20.80">
    <property type="entry name" value="Glycosidases"/>
    <property type="match status" value="1"/>
</dbReference>
<comment type="subcellular location">
    <subcellularLocation>
        <location evidence="1">Secreted</location>
        <location evidence="1">Cell wall</location>
    </subcellularLocation>
</comment>
<dbReference type="AlphaFoldDB" id="A0A1E5S1F4"/>
<proteinExistence type="inferred from homology"/>
<keyword evidence="6" id="KW-0378">Hydrolase</keyword>
<dbReference type="GO" id="GO:0005576">
    <property type="term" value="C:extracellular region"/>
    <property type="evidence" value="ECO:0007669"/>
    <property type="project" value="TreeGrafter"/>
</dbReference>
<sequence length="322" mass="34664">MQYTTITSIFLLTISLLTQSTSAIGTLGINVASSGVDGNCRDSDSWSEALEKASAFTNYIKTYAVSDCNMLENIVPALNSNTNMKVWMGVWEVDEAHFDAEKDALTTYLPSISKDSIAGISVGSEALYRGDLTPQALASKISEIKSLLSDITDKDGNSYSGVSVGTVDSWNIWVNGTNAPAIQAADYIMVNAFPFWQYQTANNQSHSLVDDVMQAVKAIQEAKGTDDFYISVGETGAPTGGNELTSGQAPLTVDNASDLFQEGICTLLAYGIDVNIFELQDEPTKPLATADDGSSSDVERHWGVYDTDYNLKYSLTCSYGSN</sequence>
<feature type="chain" id="PRO_5009185038" description="glucan 1,3-beta-glucosidase" evidence="13">
    <location>
        <begin position="24"/>
        <end position="322"/>
    </location>
</feature>
<dbReference type="GO" id="GO:0005975">
    <property type="term" value="P:carbohydrate metabolic process"/>
    <property type="evidence" value="ECO:0007669"/>
    <property type="project" value="InterPro"/>
</dbReference>
<keyword evidence="15" id="KW-1185">Reference proteome</keyword>
<keyword evidence="5 13" id="KW-0732">Signal</keyword>
<dbReference type="GO" id="GO:0071555">
    <property type="term" value="P:cell wall organization"/>
    <property type="evidence" value="ECO:0007669"/>
    <property type="project" value="TreeGrafter"/>
</dbReference>
<comment type="similarity">
    <text evidence="2 12">Belongs to the glycosyl hydrolase 17 family.</text>
</comment>
<protein>
    <recommendedName>
        <fullName evidence="10">glucan 1,3-beta-glucosidase</fullName>
        <ecNumber evidence="10">3.2.1.58</ecNumber>
    </recommendedName>
    <alternativeName>
        <fullName evidence="11">Exo-1,3-beta-glucanase</fullName>
    </alternativeName>
</protein>
<keyword evidence="7" id="KW-0325">Glycoprotein</keyword>
<evidence type="ECO:0000256" key="7">
    <source>
        <dbReference type="ARBA" id="ARBA00023180"/>
    </source>
</evidence>
<dbReference type="GO" id="GO:0042973">
    <property type="term" value="F:glucan endo-1,3-beta-D-glucosidase activity"/>
    <property type="evidence" value="ECO:0007669"/>
    <property type="project" value="TreeGrafter"/>
</dbReference>
<evidence type="ECO:0000256" key="3">
    <source>
        <dbReference type="ARBA" id="ARBA00022512"/>
    </source>
</evidence>
<dbReference type="STRING" id="29833.A0A1E5S1F4"/>
<evidence type="ECO:0000256" key="6">
    <source>
        <dbReference type="ARBA" id="ARBA00022801"/>
    </source>
</evidence>
<comment type="catalytic activity">
    <reaction evidence="9">
        <text>Successive hydrolysis of beta-D-glucose units from the non-reducing ends of (1-&gt;3)-beta-D-glucans, releasing alpha-glucose.</text>
        <dbReference type="EC" id="3.2.1.58"/>
    </reaction>
</comment>
<dbReference type="PANTHER" id="PTHR16631">
    <property type="entry name" value="GLUCAN 1,3-BETA-GLUCOSIDASE"/>
    <property type="match status" value="1"/>
</dbReference>
<evidence type="ECO:0000313" key="14">
    <source>
        <dbReference type="EMBL" id="OEJ93047.1"/>
    </source>
</evidence>
<dbReference type="InterPro" id="IPR017853">
    <property type="entry name" value="GH"/>
</dbReference>